<dbReference type="CDD" id="cd07567">
    <property type="entry name" value="biotinidase_like"/>
    <property type="match status" value="1"/>
</dbReference>
<dbReference type="InterPro" id="IPR012101">
    <property type="entry name" value="Biotinidase-like_euk"/>
</dbReference>
<reference evidence="9" key="1">
    <citation type="submission" date="2025-08" db="UniProtKB">
        <authorList>
            <consortium name="RefSeq"/>
        </authorList>
    </citation>
    <scope>IDENTIFICATION</scope>
</reference>
<dbReference type="GO" id="GO:0016811">
    <property type="term" value="F:hydrolase activity, acting on carbon-nitrogen (but not peptide) bonds, in linear amides"/>
    <property type="evidence" value="ECO:0007669"/>
    <property type="project" value="InterPro"/>
</dbReference>
<dbReference type="InterPro" id="IPR036526">
    <property type="entry name" value="C-N_Hydrolase_sf"/>
</dbReference>
<dbReference type="PANTHER" id="PTHR10609">
    <property type="entry name" value="BIOTINIDASE-RELATED"/>
    <property type="match status" value="1"/>
</dbReference>
<name>A0AB39YW21_DROSZ</name>
<organism evidence="8 9">
    <name type="scientific">Drosophila suzukii</name>
    <name type="common">Spotted-wing drosophila fruit fly</name>
    <dbReference type="NCBI Taxonomy" id="28584"/>
    <lineage>
        <taxon>Eukaryota</taxon>
        <taxon>Metazoa</taxon>
        <taxon>Ecdysozoa</taxon>
        <taxon>Arthropoda</taxon>
        <taxon>Hexapoda</taxon>
        <taxon>Insecta</taxon>
        <taxon>Pterygota</taxon>
        <taxon>Neoptera</taxon>
        <taxon>Endopterygota</taxon>
        <taxon>Diptera</taxon>
        <taxon>Brachycera</taxon>
        <taxon>Muscomorpha</taxon>
        <taxon>Ephydroidea</taxon>
        <taxon>Drosophilidae</taxon>
        <taxon>Drosophila</taxon>
        <taxon>Sophophora</taxon>
    </lineage>
</organism>
<keyword evidence="3" id="KW-0378">Hydrolase</keyword>
<evidence type="ECO:0000313" key="8">
    <source>
        <dbReference type="Proteomes" id="UP001652628"/>
    </source>
</evidence>
<keyword evidence="5" id="KW-1133">Transmembrane helix</keyword>
<feature type="chain" id="PRO_5046844832" evidence="6">
    <location>
        <begin position="24"/>
        <end position="534"/>
    </location>
</feature>
<protein>
    <submittedName>
        <fullName evidence="9">Vanin-like protein 3</fullName>
    </submittedName>
</protein>
<accession>A0AB39YW21</accession>
<keyword evidence="2 6" id="KW-0732">Signal</keyword>
<dbReference type="SUPFAM" id="SSF56317">
    <property type="entry name" value="Carbon-nitrogen hydrolase"/>
    <property type="match status" value="1"/>
</dbReference>
<keyword evidence="8" id="KW-1185">Reference proteome</keyword>
<feature type="domain" description="CN hydrolase" evidence="7">
    <location>
        <begin position="31"/>
        <end position="300"/>
    </location>
</feature>
<feature type="signal peptide" evidence="6">
    <location>
        <begin position="1"/>
        <end position="23"/>
    </location>
</feature>
<dbReference type="Pfam" id="PF00795">
    <property type="entry name" value="CN_hydrolase"/>
    <property type="match status" value="1"/>
</dbReference>
<evidence type="ECO:0000259" key="7">
    <source>
        <dbReference type="PROSITE" id="PS50263"/>
    </source>
</evidence>
<dbReference type="PANTHER" id="PTHR10609:SF14">
    <property type="entry name" value="BIOTINIDASE"/>
    <property type="match status" value="1"/>
</dbReference>
<dbReference type="InterPro" id="IPR043957">
    <property type="entry name" value="Vanin_C"/>
</dbReference>
<evidence type="ECO:0000256" key="3">
    <source>
        <dbReference type="ARBA" id="ARBA00022801"/>
    </source>
</evidence>
<evidence type="ECO:0000256" key="6">
    <source>
        <dbReference type="SAM" id="SignalP"/>
    </source>
</evidence>
<dbReference type="Gene3D" id="3.60.110.10">
    <property type="entry name" value="Carbon-nitrogen hydrolase"/>
    <property type="match status" value="1"/>
</dbReference>
<dbReference type="GeneID" id="108021838"/>
<feature type="transmembrane region" description="Helical" evidence="5">
    <location>
        <begin position="515"/>
        <end position="533"/>
    </location>
</feature>
<evidence type="ECO:0000313" key="9">
    <source>
        <dbReference type="RefSeq" id="XP_016922973.2"/>
    </source>
</evidence>
<dbReference type="Pfam" id="PF19018">
    <property type="entry name" value="Vanin_C"/>
    <property type="match status" value="1"/>
</dbReference>
<keyword evidence="5" id="KW-0472">Membrane</keyword>
<dbReference type="AlphaFoldDB" id="A0AB39YW21"/>
<sequence length="534" mass="59856">MAGFQLRFLWILSGFFLVTVVLANDGSDGFYTAGVAEFRPEIMGGSSQQLLETNLAGYLELIASANGTTDIIVFPEAALNSVVTLTAVPESTKLSLCEEQPDDDLEIAPFLRKLACAAREHSTYLVVNVKERAPENCPSDISCTNLGYVVHNTNVVFDRQGAVISRYRKWNLYLEPSTDRTEEPELATFQTDFNATFGHFICFDMLFYTPAQDLVEGLGIRNVIVTKMFNSELPFLTASQFQQGWAWSNRVNLLASGGSFPQGGISGSGIYAGQQGALARLMMTEETVGQRRLLLAKVPLNPEQDMDDSDEILETEDPTPIKLKLLQQPELKKFTTWELPMIKGSSVEKRICQEDLCCEFRISWSPVGTKPGYSYRLGVWVGVRRYEEEQYSAIRLCGLFTCSSSDVESCGLISEEQRETGLLAENQVVFTELQILGEFVRRPRSLITPSTLSSSHLYALQPSQLAWSMEELDNLTQIKMELRQPHSQLMTFAIYGNYFDEYANDGATTMEGSRMGTLLFLLITLLMMMHLIWE</sequence>
<dbReference type="RefSeq" id="XP_016922973.2">
    <property type="nucleotide sequence ID" value="XM_017067484.4"/>
</dbReference>
<evidence type="ECO:0000256" key="5">
    <source>
        <dbReference type="SAM" id="Phobius"/>
    </source>
</evidence>
<evidence type="ECO:0000256" key="2">
    <source>
        <dbReference type="ARBA" id="ARBA00022729"/>
    </source>
</evidence>
<dbReference type="InterPro" id="IPR003010">
    <property type="entry name" value="C-N_Hydrolase"/>
</dbReference>
<keyword evidence="4" id="KW-0325">Glycoprotein</keyword>
<keyword evidence="5" id="KW-0812">Transmembrane</keyword>
<dbReference type="InterPro" id="IPR040154">
    <property type="entry name" value="Biotinidase/VNN"/>
</dbReference>
<dbReference type="Proteomes" id="UP001652628">
    <property type="component" value="Chromosome X"/>
</dbReference>
<evidence type="ECO:0000256" key="1">
    <source>
        <dbReference type="ARBA" id="ARBA00008225"/>
    </source>
</evidence>
<dbReference type="PROSITE" id="PS50263">
    <property type="entry name" value="CN_HYDROLASE"/>
    <property type="match status" value="1"/>
</dbReference>
<comment type="similarity">
    <text evidence="1">Belongs to the carbon-nitrogen hydrolase superfamily. BTD/VNN family.</text>
</comment>
<gene>
    <name evidence="9" type="primary">LOC108021838</name>
</gene>
<evidence type="ECO:0000256" key="4">
    <source>
        <dbReference type="ARBA" id="ARBA00023180"/>
    </source>
</evidence>
<proteinExistence type="inferred from homology"/>